<organism evidence="2 3">
    <name type="scientific">Hymenobacter ginkgonis</name>
    <dbReference type="NCBI Taxonomy" id="2682976"/>
    <lineage>
        <taxon>Bacteria</taxon>
        <taxon>Pseudomonadati</taxon>
        <taxon>Bacteroidota</taxon>
        <taxon>Cytophagia</taxon>
        <taxon>Cytophagales</taxon>
        <taxon>Hymenobacteraceae</taxon>
        <taxon>Hymenobacter</taxon>
    </lineage>
</organism>
<dbReference type="Proteomes" id="UP000441336">
    <property type="component" value="Unassembled WGS sequence"/>
</dbReference>
<feature type="transmembrane region" description="Helical" evidence="1">
    <location>
        <begin position="20"/>
        <end position="43"/>
    </location>
</feature>
<evidence type="ECO:0000256" key="1">
    <source>
        <dbReference type="SAM" id="Phobius"/>
    </source>
</evidence>
<keyword evidence="1" id="KW-0472">Membrane</keyword>
<dbReference type="EMBL" id="WQKZ01000003">
    <property type="protein sequence ID" value="MVN77044.1"/>
    <property type="molecule type" value="Genomic_DNA"/>
</dbReference>
<dbReference type="AlphaFoldDB" id="A0A7K1TF63"/>
<dbReference type="RefSeq" id="WP_157565699.1">
    <property type="nucleotide sequence ID" value="NZ_WQKZ01000003.1"/>
</dbReference>
<protein>
    <submittedName>
        <fullName evidence="2">YqaE/Pmp3 family membrane protein</fullName>
    </submittedName>
</protein>
<keyword evidence="1" id="KW-0812">Transmembrane</keyword>
<keyword evidence="3" id="KW-1185">Reference proteome</keyword>
<reference evidence="2 3" key="1">
    <citation type="submission" date="2019-12" db="EMBL/GenBank/DDBJ databases">
        <title>Hymenobacter sp. HMF4947 Genome sequencing and assembly.</title>
        <authorList>
            <person name="Kang H."/>
            <person name="Cha I."/>
            <person name="Kim H."/>
            <person name="Joh K."/>
        </authorList>
    </citation>
    <scope>NUCLEOTIDE SEQUENCE [LARGE SCALE GENOMIC DNA]</scope>
    <source>
        <strain evidence="2 3">HMF4947</strain>
    </source>
</reference>
<comment type="caution">
    <text evidence="2">The sequence shown here is derived from an EMBL/GenBank/DDBJ whole genome shotgun (WGS) entry which is preliminary data.</text>
</comment>
<name>A0A7K1TF63_9BACT</name>
<gene>
    <name evidence="2" type="ORF">GO988_11975</name>
</gene>
<keyword evidence="1" id="KW-1133">Transmembrane helix</keyword>
<sequence length="64" mass="7235">MLLAILFPSLSMLLNGHILKAILCFILHLTLIGWIPAAIWGVASLTEDRARRRQEELLRAVQRA</sequence>
<accession>A0A7K1TF63</accession>
<proteinExistence type="predicted"/>
<evidence type="ECO:0000313" key="3">
    <source>
        <dbReference type="Proteomes" id="UP000441336"/>
    </source>
</evidence>
<evidence type="ECO:0000313" key="2">
    <source>
        <dbReference type="EMBL" id="MVN77044.1"/>
    </source>
</evidence>